<accession>A0A0S8GFA9</accession>
<dbReference type="AlphaFoldDB" id="A0A0S8GFA9"/>
<feature type="transmembrane region" description="Helical" evidence="1">
    <location>
        <begin position="206"/>
        <end position="223"/>
    </location>
</feature>
<dbReference type="Proteomes" id="UP000051096">
    <property type="component" value="Unassembled WGS sequence"/>
</dbReference>
<dbReference type="GO" id="GO:0009401">
    <property type="term" value="P:phosphoenolpyruvate-dependent sugar phosphotransferase system"/>
    <property type="evidence" value="ECO:0007669"/>
    <property type="project" value="InterPro"/>
</dbReference>
<protein>
    <recommendedName>
        <fullName evidence="4">PTS mannose transporter subunit IID</fullName>
    </recommendedName>
</protein>
<dbReference type="InterPro" id="IPR004704">
    <property type="entry name" value="PTS_IID_man"/>
</dbReference>
<feature type="transmembrane region" description="Helical" evidence="1">
    <location>
        <begin position="174"/>
        <end position="199"/>
    </location>
</feature>
<keyword evidence="1" id="KW-0472">Membrane</keyword>
<dbReference type="InterPro" id="IPR050303">
    <property type="entry name" value="GatZ_KbaZ_carbometab"/>
</dbReference>
<keyword evidence="1" id="KW-0812">Transmembrane</keyword>
<dbReference type="GO" id="GO:0005886">
    <property type="term" value="C:plasma membrane"/>
    <property type="evidence" value="ECO:0007669"/>
    <property type="project" value="TreeGrafter"/>
</dbReference>
<organism evidence="2 3">
    <name type="scientific">candidate division WOR_3 bacterium SM23_60</name>
    <dbReference type="NCBI Taxonomy" id="1703780"/>
    <lineage>
        <taxon>Bacteria</taxon>
        <taxon>Bacteria division WOR-3</taxon>
    </lineage>
</organism>
<evidence type="ECO:0000256" key="1">
    <source>
        <dbReference type="SAM" id="Phobius"/>
    </source>
</evidence>
<proteinExistence type="predicted"/>
<dbReference type="Pfam" id="PF03613">
    <property type="entry name" value="EIID-AGA"/>
    <property type="match status" value="1"/>
</dbReference>
<dbReference type="PANTHER" id="PTHR32502:SF23">
    <property type="entry name" value="TRANSPORT PROTEIN, PTS SYSTEM"/>
    <property type="match status" value="1"/>
</dbReference>
<dbReference type="EMBL" id="LJUO01000056">
    <property type="protein sequence ID" value="KPK71727.1"/>
    <property type="molecule type" value="Genomic_DNA"/>
</dbReference>
<gene>
    <name evidence="2" type="ORF">AMJ87_06805</name>
</gene>
<feature type="transmembrane region" description="Helical" evidence="1">
    <location>
        <begin position="103"/>
        <end position="129"/>
    </location>
</feature>
<dbReference type="PROSITE" id="PS51108">
    <property type="entry name" value="PTS_EIID"/>
    <property type="match status" value="1"/>
</dbReference>
<evidence type="ECO:0000313" key="2">
    <source>
        <dbReference type="EMBL" id="KPK71727.1"/>
    </source>
</evidence>
<evidence type="ECO:0000313" key="3">
    <source>
        <dbReference type="Proteomes" id="UP000051096"/>
    </source>
</evidence>
<evidence type="ECO:0008006" key="4">
    <source>
        <dbReference type="Google" id="ProtNLM"/>
    </source>
</evidence>
<keyword evidence="1" id="KW-1133">Transmembrane helix</keyword>
<sequence length="224" mass="25404">MKILLSNFFIQTSWSFAAMQELGFLTSLKMVLSKDSQKKMIATHKGIFNTHPYMSSYIIGATVRAYDEGIDTPEEIKNFISISEKSFASAGDLLIWQTMRPALLLMATIVSLHFGIVGPILFLVLYTVFHLFHRIKGIYDGYSRGWDVIYCLKSTRFTSVQYLFENLGALSCGLLISLISLQINYLLIVPLSVFFILLLVRGISRVTIIVVFMLLLVLMAWTHL</sequence>
<reference evidence="2 3" key="1">
    <citation type="journal article" date="2015" name="Microbiome">
        <title>Genomic resolution of linkages in carbon, nitrogen, and sulfur cycling among widespread estuary sediment bacteria.</title>
        <authorList>
            <person name="Baker B.J."/>
            <person name="Lazar C.S."/>
            <person name="Teske A.P."/>
            <person name="Dick G.J."/>
        </authorList>
    </citation>
    <scope>NUCLEOTIDE SEQUENCE [LARGE SCALE GENOMIC DNA]</scope>
    <source>
        <strain evidence="2">SM23_60</strain>
    </source>
</reference>
<dbReference type="PANTHER" id="PTHR32502">
    <property type="entry name" value="N-ACETYLGALACTOSAMINE PERMEASE II COMPONENT-RELATED"/>
    <property type="match status" value="1"/>
</dbReference>
<name>A0A0S8GFA9_UNCW3</name>
<comment type="caution">
    <text evidence="2">The sequence shown here is derived from an EMBL/GenBank/DDBJ whole genome shotgun (WGS) entry which is preliminary data.</text>
</comment>